<dbReference type="InterPro" id="IPR039426">
    <property type="entry name" value="TonB-dep_rcpt-like"/>
</dbReference>
<evidence type="ECO:0000256" key="3">
    <source>
        <dbReference type="ARBA" id="ARBA00022452"/>
    </source>
</evidence>
<dbReference type="InterPro" id="IPR000531">
    <property type="entry name" value="Beta-barrel_TonB"/>
</dbReference>
<evidence type="ECO:0000313" key="16">
    <source>
        <dbReference type="EMBL" id="MRV76203.1"/>
    </source>
</evidence>
<evidence type="ECO:0000256" key="7">
    <source>
        <dbReference type="ARBA" id="ARBA00023065"/>
    </source>
</evidence>
<dbReference type="GO" id="GO:0009279">
    <property type="term" value="C:cell outer membrane"/>
    <property type="evidence" value="ECO:0007669"/>
    <property type="project" value="UniProtKB-SubCell"/>
</dbReference>
<evidence type="ECO:0000256" key="13">
    <source>
        <dbReference type="SAM" id="SignalP"/>
    </source>
</evidence>
<evidence type="ECO:0000256" key="12">
    <source>
        <dbReference type="RuleBase" id="RU003357"/>
    </source>
</evidence>
<dbReference type="Gene3D" id="2.40.170.20">
    <property type="entry name" value="TonB-dependent receptor, beta-barrel domain"/>
    <property type="match status" value="1"/>
</dbReference>
<evidence type="ECO:0000256" key="5">
    <source>
        <dbReference type="ARBA" id="ARBA00022692"/>
    </source>
</evidence>
<dbReference type="Pfam" id="PF07715">
    <property type="entry name" value="Plug"/>
    <property type="match status" value="1"/>
</dbReference>
<dbReference type="AlphaFoldDB" id="A0A7X2LWP1"/>
<gene>
    <name evidence="16" type="ORF">GJ700_31290</name>
</gene>
<dbReference type="EMBL" id="WKJJ01000029">
    <property type="protein sequence ID" value="MRV76203.1"/>
    <property type="molecule type" value="Genomic_DNA"/>
</dbReference>
<keyword evidence="17" id="KW-1185">Reference proteome</keyword>
<evidence type="ECO:0000256" key="6">
    <source>
        <dbReference type="ARBA" id="ARBA00023004"/>
    </source>
</evidence>
<accession>A0A7X2LWP1</accession>
<evidence type="ECO:0000256" key="9">
    <source>
        <dbReference type="ARBA" id="ARBA00023136"/>
    </source>
</evidence>
<evidence type="ECO:0000256" key="1">
    <source>
        <dbReference type="ARBA" id="ARBA00004571"/>
    </source>
</evidence>
<dbReference type="SUPFAM" id="SSF56935">
    <property type="entry name" value="Porins"/>
    <property type="match status" value="1"/>
</dbReference>
<keyword evidence="6" id="KW-0408">Iron</keyword>
<evidence type="ECO:0000313" key="17">
    <source>
        <dbReference type="Proteomes" id="UP000446768"/>
    </source>
</evidence>
<dbReference type="PANTHER" id="PTHR32552">
    <property type="entry name" value="FERRICHROME IRON RECEPTOR-RELATED"/>
    <property type="match status" value="1"/>
</dbReference>
<keyword evidence="13" id="KW-0732">Signal</keyword>
<feature type="chain" id="PRO_5031099369" evidence="13">
    <location>
        <begin position="26"/>
        <end position="768"/>
    </location>
</feature>
<evidence type="ECO:0000259" key="14">
    <source>
        <dbReference type="Pfam" id="PF00593"/>
    </source>
</evidence>
<dbReference type="InterPro" id="IPR012910">
    <property type="entry name" value="Plug_dom"/>
</dbReference>
<name>A0A7X2LWP1_9BURK</name>
<keyword evidence="9 11" id="KW-0472">Membrane</keyword>
<keyword evidence="3 11" id="KW-1134">Transmembrane beta strand</keyword>
<feature type="signal peptide" evidence="13">
    <location>
        <begin position="1"/>
        <end position="25"/>
    </location>
</feature>
<keyword evidence="10 11" id="KW-0998">Cell outer membrane</keyword>
<dbReference type="Proteomes" id="UP000446768">
    <property type="component" value="Unassembled WGS sequence"/>
</dbReference>
<keyword evidence="16" id="KW-0675">Receptor</keyword>
<comment type="subcellular location">
    <subcellularLocation>
        <location evidence="1 11">Cell outer membrane</location>
        <topology evidence="1 11">Multi-pass membrane protein</topology>
    </subcellularLocation>
</comment>
<keyword evidence="8 12" id="KW-0798">TonB box</keyword>
<evidence type="ECO:0000256" key="4">
    <source>
        <dbReference type="ARBA" id="ARBA00022496"/>
    </source>
</evidence>
<keyword evidence="5 11" id="KW-0812">Transmembrane</keyword>
<comment type="similarity">
    <text evidence="11 12">Belongs to the TonB-dependent receptor family.</text>
</comment>
<feature type="domain" description="TonB-dependent receptor-like beta-barrel" evidence="14">
    <location>
        <begin position="298"/>
        <end position="732"/>
    </location>
</feature>
<keyword evidence="4" id="KW-0410">Iron transport</keyword>
<dbReference type="InterPro" id="IPR036942">
    <property type="entry name" value="Beta-barrel_TonB_sf"/>
</dbReference>
<reference evidence="16 17" key="1">
    <citation type="submission" date="2019-11" db="EMBL/GenBank/DDBJ databases">
        <title>Novel species isolated from a subtropical stream in China.</title>
        <authorList>
            <person name="Lu H."/>
        </authorList>
    </citation>
    <scope>NUCLEOTIDE SEQUENCE [LARGE SCALE GENOMIC DNA]</scope>
    <source>
        <strain evidence="16 17">FT92W</strain>
    </source>
</reference>
<protein>
    <submittedName>
        <fullName evidence="16">TonB-dependent receptor</fullName>
    </submittedName>
</protein>
<dbReference type="Pfam" id="PF00593">
    <property type="entry name" value="TonB_dep_Rec_b-barrel"/>
    <property type="match status" value="1"/>
</dbReference>
<feature type="domain" description="TonB-dependent receptor plug" evidence="15">
    <location>
        <begin position="44"/>
        <end position="151"/>
    </location>
</feature>
<evidence type="ECO:0000256" key="8">
    <source>
        <dbReference type="ARBA" id="ARBA00023077"/>
    </source>
</evidence>
<evidence type="ECO:0000256" key="2">
    <source>
        <dbReference type="ARBA" id="ARBA00022448"/>
    </source>
</evidence>
<evidence type="ECO:0000259" key="15">
    <source>
        <dbReference type="Pfam" id="PF07715"/>
    </source>
</evidence>
<keyword evidence="7" id="KW-0406">Ion transport</keyword>
<dbReference type="RefSeq" id="WP_154381494.1">
    <property type="nucleotide sequence ID" value="NZ_WKJJ01000029.1"/>
</dbReference>
<evidence type="ECO:0000256" key="11">
    <source>
        <dbReference type="PROSITE-ProRule" id="PRU01360"/>
    </source>
</evidence>
<keyword evidence="2 11" id="KW-0813">Transport</keyword>
<organism evidence="16 17">
    <name type="scientific">Pseudoduganella rivuli</name>
    <dbReference type="NCBI Taxonomy" id="2666085"/>
    <lineage>
        <taxon>Bacteria</taxon>
        <taxon>Pseudomonadati</taxon>
        <taxon>Pseudomonadota</taxon>
        <taxon>Betaproteobacteria</taxon>
        <taxon>Burkholderiales</taxon>
        <taxon>Oxalobacteraceae</taxon>
        <taxon>Telluria group</taxon>
        <taxon>Pseudoduganella</taxon>
    </lineage>
</organism>
<proteinExistence type="inferred from homology"/>
<dbReference type="PANTHER" id="PTHR32552:SF81">
    <property type="entry name" value="TONB-DEPENDENT OUTER MEMBRANE RECEPTOR"/>
    <property type="match status" value="1"/>
</dbReference>
<comment type="caution">
    <text evidence="16">The sequence shown here is derived from an EMBL/GenBank/DDBJ whole genome shotgun (WGS) entry which is preliminary data.</text>
</comment>
<dbReference type="PROSITE" id="PS52016">
    <property type="entry name" value="TONB_DEPENDENT_REC_3"/>
    <property type="match status" value="1"/>
</dbReference>
<dbReference type="GO" id="GO:0006826">
    <property type="term" value="P:iron ion transport"/>
    <property type="evidence" value="ECO:0007669"/>
    <property type="project" value="UniProtKB-KW"/>
</dbReference>
<sequence length="768" mass="83224">MLRHATLLHPTLACAAVLASMPAIAADQPMEVIEVTAQRRAEPVQQVPMSVTALSGRELERSGVLSSYELDQQVPGLQASTSNGVQMVFSLRGVSMSDFNSTEASPIGVYLDEAYLGAITTHGMAFFDLDRIEVLKGPQGTLYGKNTTGGAINLITRSPALDAPASGEVRAGIGDYGARRLFLAGEAALSPGVLAIRAAFDADHDHGYIKNRLGPTMAQADRYAARVTLNGQLAPSTDVLVKLTHSRSSPRTNPPRMEGIFAVPGLGNVSLTGYTRPADMDYLETAINKAGHALVELDLASARLRHAAGPYTLTAVTSWYRTRYRLEADGDGSPQALIEPDWRFDGHALSQDIRVASNWNSPFSVIAGVYLNREQRAMFNTYRFFDTALPLVQLQDPALAAMLNAYGLVDHSMTTQTASAAAYAQGRWQASDKLGFDAGVRYTSDRSKLEYINISQRSTAGAPVGSWIPGNASGIEAAFLPPGLGGRYLTGPYTTASGPRRTEREHNWSGKLGADYRLTQNAMVYASLSNGFRSGAFNPGLVYSPGTVVKQGYTRPETITALEAGIKQEWPAHKLRLNVAGYDYRYRNQQFINVVGASTMLLNAGEAHIRGIEADLQWRPSDAWKTTAGVNLMHTKYTELVLGADRLDGNELISAPKARFNAAIDYRSRMAYGGTLELGLAGSAQGRQWYSAYNGRPGYQRIGQSGYGLLNARASLSDSSNRYTLIAQVSNVLDRQYDSYAISLAGFGFDYFIQGAPRRVSLSLRAEY</sequence>
<evidence type="ECO:0000256" key="10">
    <source>
        <dbReference type="ARBA" id="ARBA00023237"/>
    </source>
</evidence>